<dbReference type="Proteomes" id="UP000636010">
    <property type="component" value="Unassembled WGS sequence"/>
</dbReference>
<dbReference type="InterPro" id="IPR035287">
    <property type="entry name" value="DUF5362"/>
</dbReference>
<name>A0ABQ1MVT1_9BACT</name>
<dbReference type="Pfam" id="PF17319">
    <property type="entry name" value="DUF5362"/>
    <property type="match status" value="1"/>
</dbReference>
<keyword evidence="1" id="KW-0812">Transmembrane</keyword>
<reference evidence="3" key="1">
    <citation type="journal article" date="2019" name="Int. J. Syst. Evol. Microbiol.">
        <title>The Global Catalogue of Microorganisms (GCM) 10K type strain sequencing project: providing services to taxonomists for standard genome sequencing and annotation.</title>
        <authorList>
            <consortium name="The Broad Institute Genomics Platform"/>
            <consortium name="The Broad Institute Genome Sequencing Center for Infectious Disease"/>
            <person name="Wu L."/>
            <person name="Ma J."/>
        </authorList>
    </citation>
    <scope>NUCLEOTIDE SEQUENCE [LARGE SCALE GENOMIC DNA]</scope>
    <source>
        <strain evidence="3">CGMCC 1.10832</strain>
    </source>
</reference>
<sequence length="157" mass="17936">MDENFSTTENYNSGRPQLSVSDVALVYLKETSKWTKFLAIMGFIVAALTVVFGFFSSSIMPLIYQQQFEVGMMPSAFSFVFAFIYITIGVLYFFPSLYLYKFSEKSKGAIQRQDSEALTEAFKNQKSLYKFWGIFTIIILGLYALMFIFGVLGAMMF</sequence>
<gene>
    <name evidence="2" type="ORF">GCM10011506_36960</name>
</gene>
<feature type="transmembrane region" description="Helical" evidence="1">
    <location>
        <begin position="131"/>
        <end position="156"/>
    </location>
</feature>
<evidence type="ECO:0000256" key="1">
    <source>
        <dbReference type="SAM" id="Phobius"/>
    </source>
</evidence>
<organism evidence="2 3">
    <name type="scientific">Marivirga lumbricoides</name>
    <dbReference type="NCBI Taxonomy" id="1046115"/>
    <lineage>
        <taxon>Bacteria</taxon>
        <taxon>Pseudomonadati</taxon>
        <taxon>Bacteroidota</taxon>
        <taxon>Cytophagia</taxon>
        <taxon>Cytophagales</taxon>
        <taxon>Marivirgaceae</taxon>
        <taxon>Marivirga</taxon>
    </lineage>
</organism>
<dbReference type="RefSeq" id="WP_188466380.1">
    <property type="nucleotide sequence ID" value="NZ_BAABHU010000013.1"/>
</dbReference>
<comment type="caution">
    <text evidence="2">The sequence shown here is derived from an EMBL/GenBank/DDBJ whole genome shotgun (WGS) entry which is preliminary data.</text>
</comment>
<feature type="transmembrane region" description="Helical" evidence="1">
    <location>
        <begin position="37"/>
        <end position="64"/>
    </location>
</feature>
<accession>A0ABQ1MVT1</accession>
<proteinExistence type="predicted"/>
<keyword evidence="1" id="KW-1133">Transmembrane helix</keyword>
<evidence type="ECO:0008006" key="4">
    <source>
        <dbReference type="Google" id="ProtNLM"/>
    </source>
</evidence>
<feature type="transmembrane region" description="Helical" evidence="1">
    <location>
        <begin position="76"/>
        <end position="100"/>
    </location>
</feature>
<keyword evidence="3" id="KW-1185">Reference proteome</keyword>
<protein>
    <recommendedName>
        <fullName evidence="4">DUF5362 domain-containing protein</fullName>
    </recommendedName>
</protein>
<evidence type="ECO:0000313" key="3">
    <source>
        <dbReference type="Proteomes" id="UP000636010"/>
    </source>
</evidence>
<evidence type="ECO:0000313" key="2">
    <source>
        <dbReference type="EMBL" id="GGC47920.1"/>
    </source>
</evidence>
<keyword evidence="1" id="KW-0472">Membrane</keyword>
<dbReference type="EMBL" id="BMEC01000013">
    <property type="protein sequence ID" value="GGC47920.1"/>
    <property type="molecule type" value="Genomic_DNA"/>
</dbReference>